<reference evidence="1 2" key="1">
    <citation type="journal article" date="2016" name="Nat. Commun.">
        <title>Thousands of microbial genomes shed light on interconnected biogeochemical processes in an aquifer system.</title>
        <authorList>
            <person name="Anantharaman K."/>
            <person name="Brown C.T."/>
            <person name="Hug L.A."/>
            <person name="Sharon I."/>
            <person name="Castelle C.J."/>
            <person name="Probst A.J."/>
            <person name="Thomas B.C."/>
            <person name="Singh A."/>
            <person name="Wilkins M.J."/>
            <person name="Karaoz U."/>
            <person name="Brodie E.L."/>
            <person name="Williams K.H."/>
            <person name="Hubbard S.S."/>
            <person name="Banfield J.F."/>
        </authorList>
    </citation>
    <scope>NUCLEOTIDE SEQUENCE [LARGE SCALE GENOMIC DNA]</scope>
</reference>
<dbReference type="EMBL" id="MFHD01000004">
    <property type="protein sequence ID" value="OGF63302.1"/>
    <property type="molecule type" value="Genomic_DNA"/>
</dbReference>
<dbReference type="InterPro" id="IPR009057">
    <property type="entry name" value="Homeodomain-like_sf"/>
</dbReference>
<evidence type="ECO:0000313" key="1">
    <source>
        <dbReference type="EMBL" id="OGF63302.1"/>
    </source>
</evidence>
<dbReference type="Proteomes" id="UP000179251">
    <property type="component" value="Unassembled WGS sequence"/>
</dbReference>
<dbReference type="SUPFAM" id="SSF46689">
    <property type="entry name" value="Homeodomain-like"/>
    <property type="match status" value="1"/>
</dbReference>
<dbReference type="PANTHER" id="PTHR34849:SF3">
    <property type="entry name" value="SSR2962 PROTEIN"/>
    <property type="match status" value="1"/>
</dbReference>
<sequence length="75" mass="8152">MVKEIADGIVLNPDVKFGKPIIKGTRVPVDLVVGKVAGGMTFEEIMAEYELTKEQILAALRYAASLVAEEKLAYV</sequence>
<organism evidence="1 2">
    <name type="scientific">Candidatus Giovannonibacteria bacterium RIFCSPHIGHO2_01_FULL_45_23</name>
    <dbReference type="NCBI Taxonomy" id="1798325"/>
    <lineage>
        <taxon>Bacteria</taxon>
        <taxon>Candidatus Giovannoniibacteriota</taxon>
    </lineage>
</organism>
<gene>
    <name evidence="1" type="ORF">A2834_04350</name>
</gene>
<dbReference type="AlphaFoldDB" id="A0A1F5VIQ1"/>
<dbReference type="InterPro" id="IPR007367">
    <property type="entry name" value="DUF433"/>
</dbReference>
<comment type="caution">
    <text evidence="1">The sequence shown here is derived from an EMBL/GenBank/DDBJ whole genome shotgun (WGS) entry which is preliminary data.</text>
</comment>
<name>A0A1F5VIQ1_9BACT</name>
<accession>A0A1F5VIQ1</accession>
<dbReference type="STRING" id="1798325.A2834_04350"/>
<dbReference type="PANTHER" id="PTHR34849">
    <property type="entry name" value="SSL5025 PROTEIN"/>
    <property type="match status" value="1"/>
</dbReference>
<evidence type="ECO:0008006" key="3">
    <source>
        <dbReference type="Google" id="ProtNLM"/>
    </source>
</evidence>
<proteinExistence type="predicted"/>
<evidence type="ECO:0000313" key="2">
    <source>
        <dbReference type="Proteomes" id="UP000179251"/>
    </source>
</evidence>
<dbReference type="InterPro" id="IPR036388">
    <property type="entry name" value="WH-like_DNA-bd_sf"/>
</dbReference>
<dbReference type="Gene3D" id="1.10.10.10">
    <property type="entry name" value="Winged helix-like DNA-binding domain superfamily/Winged helix DNA-binding domain"/>
    <property type="match status" value="1"/>
</dbReference>
<protein>
    <recommendedName>
        <fullName evidence="3">Antitoxin</fullName>
    </recommendedName>
</protein>
<dbReference type="Pfam" id="PF04255">
    <property type="entry name" value="DUF433"/>
    <property type="match status" value="1"/>
</dbReference>